<proteinExistence type="predicted"/>
<dbReference type="GO" id="GO:0005829">
    <property type="term" value="C:cytosol"/>
    <property type="evidence" value="ECO:0007669"/>
    <property type="project" value="TreeGrafter"/>
</dbReference>
<accession>A0AAQ3M4Q6</accession>
<reference evidence="1 2" key="1">
    <citation type="submission" date="2023-11" db="EMBL/GenBank/DDBJ databases">
        <title>An acidophilic fungus is an integral part of prey digestion in a carnivorous sundew plant.</title>
        <authorList>
            <person name="Tsai I.J."/>
        </authorList>
    </citation>
    <scope>NUCLEOTIDE SEQUENCE [LARGE SCALE GENOMIC DNA]</scope>
    <source>
        <strain evidence="1">169a</strain>
    </source>
</reference>
<dbReference type="InterPro" id="IPR011990">
    <property type="entry name" value="TPR-like_helical_dom_sf"/>
</dbReference>
<sequence>MDGVPDVFHQYPLHLDASTKAVSAASLASDVALQNELKELNTLHRQIIALETPQQMVPPPTPVNPKRSAQITKMQETAAAASKKGNYKEAIGLYDFAIKMAQERPPWEASGLAREELSGLYGARAQNFMALQQWADGAVDAELALEMKKVGNTKAWMRRAQCLREMGRKEEALECVRFGLDYERPGPDKAGVAELETYLKELEK</sequence>
<dbReference type="Proteomes" id="UP001303373">
    <property type="component" value="Chromosome 5"/>
</dbReference>
<dbReference type="PANTHER" id="PTHR46035:SF3">
    <property type="entry name" value="TRANSLOCATION PROTEIN SEC72"/>
    <property type="match status" value="1"/>
</dbReference>
<dbReference type="GO" id="GO:0051879">
    <property type="term" value="F:Hsp90 protein binding"/>
    <property type="evidence" value="ECO:0007669"/>
    <property type="project" value="TreeGrafter"/>
</dbReference>
<keyword evidence="2" id="KW-1185">Reference proteome</keyword>
<dbReference type="SUPFAM" id="SSF48452">
    <property type="entry name" value="TPR-like"/>
    <property type="match status" value="1"/>
</dbReference>
<dbReference type="GO" id="GO:0030544">
    <property type="term" value="F:Hsp70 protein binding"/>
    <property type="evidence" value="ECO:0007669"/>
    <property type="project" value="TreeGrafter"/>
</dbReference>
<gene>
    <name evidence="1" type="ORF">R9X50_00367500</name>
</gene>
<dbReference type="PANTHER" id="PTHR46035">
    <property type="entry name" value="TETRATRICOPEPTIDE REPEAT PROTEIN 4"/>
    <property type="match status" value="1"/>
</dbReference>
<evidence type="ECO:0000313" key="1">
    <source>
        <dbReference type="EMBL" id="WPH00845.1"/>
    </source>
</evidence>
<organism evidence="1 2">
    <name type="scientific">Acrodontium crateriforme</name>
    <dbReference type="NCBI Taxonomy" id="150365"/>
    <lineage>
        <taxon>Eukaryota</taxon>
        <taxon>Fungi</taxon>
        <taxon>Dikarya</taxon>
        <taxon>Ascomycota</taxon>
        <taxon>Pezizomycotina</taxon>
        <taxon>Dothideomycetes</taxon>
        <taxon>Dothideomycetidae</taxon>
        <taxon>Mycosphaerellales</taxon>
        <taxon>Teratosphaeriaceae</taxon>
        <taxon>Acrodontium</taxon>
    </lineage>
</organism>
<dbReference type="EMBL" id="CP138584">
    <property type="protein sequence ID" value="WPH00845.1"/>
    <property type="molecule type" value="Genomic_DNA"/>
</dbReference>
<name>A0AAQ3M4Q6_9PEZI</name>
<protein>
    <recommendedName>
        <fullName evidence="3">Translocation protein sec72</fullName>
    </recommendedName>
</protein>
<dbReference type="AlphaFoldDB" id="A0AAQ3M4Q6"/>
<dbReference type="GO" id="GO:0005634">
    <property type="term" value="C:nucleus"/>
    <property type="evidence" value="ECO:0007669"/>
    <property type="project" value="TreeGrafter"/>
</dbReference>
<evidence type="ECO:0000313" key="2">
    <source>
        <dbReference type="Proteomes" id="UP001303373"/>
    </source>
</evidence>
<dbReference type="Gene3D" id="1.25.40.10">
    <property type="entry name" value="Tetratricopeptide repeat domain"/>
    <property type="match status" value="1"/>
</dbReference>
<dbReference type="GO" id="GO:0006457">
    <property type="term" value="P:protein folding"/>
    <property type="evidence" value="ECO:0007669"/>
    <property type="project" value="TreeGrafter"/>
</dbReference>
<evidence type="ECO:0008006" key="3">
    <source>
        <dbReference type="Google" id="ProtNLM"/>
    </source>
</evidence>